<organism evidence="2 3">
    <name type="scientific">Bionectria ochroleuca</name>
    <name type="common">Gliocladium roseum</name>
    <dbReference type="NCBI Taxonomy" id="29856"/>
    <lineage>
        <taxon>Eukaryota</taxon>
        <taxon>Fungi</taxon>
        <taxon>Dikarya</taxon>
        <taxon>Ascomycota</taxon>
        <taxon>Pezizomycotina</taxon>
        <taxon>Sordariomycetes</taxon>
        <taxon>Hypocreomycetidae</taxon>
        <taxon>Hypocreales</taxon>
        <taxon>Bionectriaceae</taxon>
        <taxon>Clonostachys</taxon>
    </lineage>
</organism>
<name>A0ABY6UJK7_BIOOC</name>
<dbReference type="EMBL" id="CABFNS010000830">
    <property type="protein sequence ID" value="VUC31207.1"/>
    <property type="molecule type" value="Genomic_DNA"/>
</dbReference>
<reference evidence="2 3" key="1">
    <citation type="submission" date="2019-06" db="EMBL/GenBank/DDBJ databases">
        <authorList>
            <person name="Broberg M."/>
        </authorList>
    </citation>
    <scope>NUCLEOTIDE SEQUENCE [LARGE SCALE GENOMIC DNA]</scope>
</reference>
<gene>
    <name evidence="2" type="ORF">CLO192961_LOCUS300516</name>
</gene>
<evidence type="ECO:0000313" key="3">
    <source>
        <dbReference type="Proteomes" id="UP000766486"/>
    </source>
</evidence>
<feature type="region of interest" description="Disordered" evidence="1">
    <location>
        <begin position="240"/>
        <end position="260"/>
    </location>
</feature>
<dbReference type="Proteomes" id="UP000766486">
    <property type="component" value="Unassembled WGS sequence"/>
</dbReference>
<evidence type="ECO:0000313" key="2">
    <source>
        <dbReference type="EMBL" id="VUC31207.1"/>
    </source>
</evidence>
<protein>
    <submittedName>
        <fullName evidence="2">Uncharacterized protein</fullName>
    </submittedName>
</protein>
<accession>A0ABY6UJK7</accession>
<comment type="caution">
    <text evidence="2">The sequence shown here is derived from an EMBL/GenBank/DDBJ whole genome shotgun (WGS) entry which is preliminary data.</text>
</comment>
<sequence>MTDTESFTFRTKPSLPLVFAESSSDDEDLEPDWTMRARNNPPLGGGGFHFHQNKDSFVHQTISKDSTAGQQANSTYLLAELGRKNAARCFPDSELSIGQSPMISIDDNFLRNASLYTGSISDAVSPPPGTESIQPIILNNYDSKSTLARNYISEARERARPRYEAQSSDEESYSELSDEEDEDYYTDDYEFPEASGDVSPIHVGRPISIGLPRAFNSYADASPTGFRLRHYPTRQKTLEEMAGIMPRASGKTLSQPSSWG</sequence>
<feature type="compositionally biased region" description="Acidic residues" evidence="1">
    <location>
        <begin position="167"/>
        <end position="182"/>
    </location>
</feature>
<proteinExistence type="predicted"/>
<feature type="compositionally biased region" description="Polar residues" evidence="1">
    <location>
        <begin position="251"/>
        <end position="260"/>
    </location>
</feature>
<keyword evidence="3" id="KW-1185">Reference proteome</keyword>
<evidence type="ECO:0000256" key="1">
    <source>
        <dbReference type="SAM" id="MobiDB-lite"/>
    </source>
</evidence>
<feature type="region of interest" description="Disordered" evidence="1">
    <location>
        <begin position="157"/>
        <end position="182"/>
    </location>
</feature>
<feature type="region of interest" description="Disordered" evidence="1">
    <location>
        <begin position="20"/>
        <end position="50"/>
    </location>
</feature>